<reference evidence="1 2" key="2">
    <citation type="submission" date="2019-01" db="EMBL/GenBank/DDBJ databases">
        <title>Hymenobacter humicola sp. nov., isolated from soils in Antarctica.</title>
        <authorList>
            <person name="Sedlacek I."/>
            <person name="Holochova P."/>
            <person name="Kralova S."/>
            <person name="Pantucek R."/>
            <person name="Stankova E."/>
            <person name="Vrbovska V."/>
            <person name="Kristofova L."/>
            <person name="Svec P."/>
            <person name="Busse H.-J."/>
        </authorList>
    </citation>
    <scope>NUCLEOTIDE SEQUENCE [LARGE SCALE GENOMIC DNA]</scope>
    <source>
        <strain evidence="1 2">CCM 8852</strain>
    </source>
</reference>
<dbReference type="RefSeq" id="WP_119656383.1">
    <property type="nucleotide sequence ID" value="NZ_JBHUOI010000041.1"/>
</dbReference>
<gene>
    <name evidence="1" type="ORF">D0T11_13815</name>
</gene>
<organism evidence="1 2">
    <name type="scientific">Hymenobacter rubripertinctus</name>
    <dbReference type="NCBI Taxonomy" id="2029981"/>
    <lineage>
        <taxon>Bacteria</taxon>
        <taxon>Pseudomonadati</taxon>
        <taxon>Bacteroidota</taxon>
        <taxon>Cytophagia</taxon>
        <taxon>Cytophagales</taxon>
        <taxon>Hymenobacteraceae</taxon>
        <taxon>Hymenobacter</taxon>
    </lineage>
</organism>
<protein>
    <recommendedName>
        <fullName evidence="3">DUF2264 domain-containing protein</fullName>
    </recommendedName>
</protein>
<evidence type="ECO:0008006" key="3">
    <source>
        <dbReference type="Google" id="ProtNLM"/>
    </source>
</evidence>
<sequence>MRRLLRLFLVAGLLLVGYLNARLFYQPDFTPANGQPINQDVVAQLRFLRGPMHHGAGTQMQQLYPEGFVYLNALYALAWIELMPQSSPLSALYRSGLNEAGWALGEIQSPAGLSQFQDTDLPLPRGAFYQGWSAYVLGRYLAVQPPDVRDTAAVGRFRRQCALIARSLAASESPYPESYAGAAWPADGVMGVAALAWHDRLYLPRYQPLLRQWVRRVRGHLDSRGLIPHRAAAGSGQSAEDARGSSQSQLLNFLIEIDPTFARQQFRLYRRYFLTSRLGLPGIREAARGAPPTADVDSGPVIWDVGGAASLVGRRTMQRYADTTTAVGLRNSIEGFGAALSISGNKRYLFGQLPIADAFIAWANSIEAGREIRAAANWRGPFQLRSALVAAGLLAGLAGLRRPRRPVRGSR</sequence>
<name>A0A418QUH1_9BACT</name>
<dbReference type="Proteomes" id="UP000284250">
    <property type="component" value="Unassembled WGS sequence"/>
</dbReference>
<evidence type="ECO:0000313" key="2">
    <source>
        <dbReference type="Proteomes" id="UP000284250"/>
    </source>
</evidence>
<accession>A0A418QUH1</accession>
<dbReference type="AlphaFoldDB" id="A0A418QUH1"/>
<reference evidence="1 2" key="1">
    <citation type="submission" date="2018-09" db="EMBL/GenBank/DDBJ databases">
        <authorList>
            <person name="Zeman M."/>
            <person name="Pardy F."/>
        </authorList>
    </citation>
    <scope>NUCLEOTIDE SEQUENCE [LARGE SCALE GENOMIC DNA]</scope>
    <source>
        <strain evidence="1 2">CCM 8852</strain>
    </source>
</reference>
<evidence type="ECO:0000313" key="1">
    <source>
        <dbReference type="EMBL" id="RIY08804.1"/>
    </source>
</evidence>
<dbReference type="EMBL" id="QYCN01000020">
    <property type="protein sequence ID" value="RIY08804.1"/>
    <property type="molecule type" value="Genomic_DNA"/>
</dbReference>
<keyword evidence="2" id="KW-1185">Reference proteome</keyword>
<dbReference type="OrthoDB" id="871494at2"/>
<proteinExistence type="predicted"/>
<comment type="caution">
    <text evidence="1">The sequence shown here is derived from an EMBL/GenBank/DDBJ whole genome shotgun (WGS) entry which is preliminary data.</text>
</comment>